<keyword evidence="3" id="KW-1185">Reference proteome</keyword>
<dbReference type="PANTHER" id="PTHR33802:SF4">
    <property type="entry name" value="SI:DKEY-29D8.3"/>
    <property type="match status" value="1"/>
</dbReference>
<dbReference type="Proteomes" id="UP000826234">
    <property type="component" value="Unassembled WGS sequence"/>
</dbReference>
<dbReference type="EMBL" id="JAIPUX010003289">
    <property type="protein sequence ID" value="KAH0621832.1"/>
    <property type="molecule type" value="Genomic_DNA"/>
</dbReference>
<feature type="transmembrane region" description="Helical" evidence="1">
    <location>
        <begin position="107"/>
        <end position="127"/>
    </location>
</feature>
<feature type="transmembrane region" description="Helical" evidence="1">
    <location>
        <begin position="78"/>
        <end position="95"/>
    </location>
</feature>
<name>A0ABQ7SWW5_PHRPL</name>
<reference evidence="2 3" key="1">
    <citation type="journal article" date="2022" name="Gigascience">
        <title>A chromosome-level genome assembly and annotation of the desert horned lizard, Phrynosoma platyrhinos, provides insight into chromosomal rearrangements among reptiles.</title>
        <authorList>
            <person name="Koochekian N."/>
            <person name="Ascanio A."/>
            <person name="Farleigh K."/>
            <person name="Card D.C."/>
            <person name="Schield D.R."/>
            <person name="Castoe T.A."/>
            <person name="Jezkova T."/>
        </authorList>
    </citation>
    <scope>NUCLEOTIDE SEQUENCE [LARGE SCALE GENOMIC DNA]</scope>
    <source>
        <strain evidence="2">NK-2021</strain>
    </source>
</reference>
<feature type="transmembrane region" description="Helical" evidence="1">
    <location>
        <begin position="46"/>
        <end position="66"/>
    </location>
</feature>
<evidence type="ECO:0000313" key="3">
    <source>
        <dbReference type="Proteomes" id="UP000826234"/>
    </source>
</evidence>
<accession>A0ABQ7SWW5</accession>
<feature type="transmembrane region" description="Helical" evidence="1">
    <location>
        <begin position="20"/>
        <end position="40"/>
    </location>
</feature>
<sequence>MLKIMIYYAEVSALVQNGIALYATWTTIATILNFTIVLIYNGYASNVTATIISLCILFVELIVWFYLENFLFDKYVRYNLTVYPVVILALCGIMQKNSIDFSSKASNIITAVLLVVTCVIFSIRLGLVTWRHKKENLDEPCSDINTVNLPVS</sequence>
<proteinExistence type="predicted"/>
<evidence type="ECO:0000313" key="2">
    <source>
        <dbReference type="EMBL" id="KAH0621832.1"/>
    </source>
</evidence>
<keyword evidence="1" id="KW-0812">Transmembrane</keyword>
<evidence type="ECO:0008006" key="4">
    <source>
        <dbReference type="Google" id="ProtNLM"/>
    </source>
</evidence>
<gene>
    <name evidence="2" type="ORF">JD844_023484</name>
</gene>
<protein>
    <recommendedName>
        <fullName evidence="4">Proteolipid protein 2</fullName>
    </recommendedName>
</protein>
<keyword evidence="1" id="KW-0472">Membrane</keyword>
<comment type="caution">
    <text evidence="2">The sequence shown here is derived from an EMBL/GenBank/DDBJ whole genome shotgun (WGS) entry which is preliminary data.</text>
</comment>
<organism evidence="2 3">
    <name type="scientific">Phrynosoma platyrhinos</name>
    <name type="common">Desert horned lizard</name>
    <dbReference type="NCBI Taxonomy" id="52577"/>
    <lineage>
        <taxon>Eukaryota</taxon>
        <taxon>Metazoa</taxon>
        <taxon>Chordata</taxon>
        <taxon>Craniata</taxon>
        <taxon>Vertebrata</taxon>
        <taxon>Euteleostomi</taxon>
        <taxon>Lepidosauria</taxon>
        <taxon>Squamata</taxon>
        <taxon>Bifurcata</taxon>
        <taxon>Unidentata</taxon>
        <taxon>Episquamata</taxon>
        <taxon>Toxicofera</taxon>
        <taxon>Iguania</taxon>
        <taxon>Phrynosomatidae</taxon>
        <taxon>Phrynosomatinae</taxon>
        <taxon>Phrynosoma</taxon>
    </lineage>
</organism>
<evidence type="ECO:0000256" key="1">
    <source>
        <dbReference type="SAM" id="Phobius"/>
    </source>
</evidence>
<dbReference type="PANTHER" id="PTHR33802">
    <property type="entry name" value="SI:CH211-161H7.5-RELATED"/>
    <property type="match status" value="1"/>
</dbReference>
<keyword evidence="1" id="KW-1133">Transmembrane helix</keyword>